<evidence type="ECO:0000313" key="7">
    <source>
        <dbReference type="EMBL" id="PQM35625.1"/>
    </source>
</evidence>
<organism evidence="7 8">
    <name type="scientific">Prunus yedoensis var. nudiflora</name>
    <dbReference type="NCBI Taxonomy" id="2094558"/>
    <lineage>
        <taxon>Eukaryota</taxon>
        <taxon>Viridiplantae</taxon>
        <taxon>Streptophyta</taxon>
        <taxon>Embryophyta</taxon>
        <taxon>Tracheophyta</taxon>
        <taxon>Spermatophyta</taxon>
        <taxon>Magnoliopsida</taxon>
        <taxon>eudicotyledons</taxon>
        <taxon>Gunneridae</taxon>
        <taxon>Pentapetalae</taxon>
        <taxon>rosids</taxon>
        <taxon>fabids</taxon>
        <taxon>Rosales</taxon>
        <taxon>Rosaceae</taxon>
        <taxon>Amygdaloideae</taxon>
        <taxon>Amygdaleae</taxon>
        <taxon>Prunus</taxon>
    </lineage>
</organism>
<dbReference type="InterPro" id="IPR001611">
    <property type="entry name" value="Leu-rich_rpt"/>
</dbReference>
<evidence type="ECO:0000256" key="4">
    <source>
        <dbReference type="ARBA" id="ARBA00022737"/>
    </source>
</evidence>
<keyword evidence="3" id="KW-0812">Transmembrane</keyword>
<dbReference type="GO" id="GO:0016020">
    <property type="term" value="C:membrane"/>
    <property type="evidence" value="ECO:0007669"/>
    <property type="project" value="UniProtKB-SubCell"/>
</dbReference>
<keyword evidence="8" id="KW-1185">Reference proteome</keyword>
<evidence type="ECO:0000256" key="1">
    <source>
        <dbReference type="ARBA" id="ARBA00004370"/>
    </source>
</evidence>
<dbReference type="PANTHER" id="PTHR27008">
    <property type="entry name" value="OS04G0122200 PROTEIN"/>
    <property type="match status" value="1"/>
</dbReference>
<dbReference type="STRING" id="2094558.A0A314UDP7"/>
<comment type="subcellular location">
    <subcellularLocation>
        <location evidence="1">Membrane</location>
    </subcellularLocation>
</comment>
<comment type="caution">
    <text evidence="7">The sequence shown here is derived from an EMBL/GenBank/DDBJ whole genome shotgun (WGS) entry which is preliminary data.</text>
</comment>
<keyword evidence="5" id="KW-1133">Transmembrane helix</keyword>
<sequence length="105" mass="11226">MSCTNLPNLEEFYCGGNKFTGTIPASLSNSSRLWMLNLAENGLTRTLPAENLGSLRSLVSINSSRNRLGSGTTGDLNFLSFLGNCTSLEDFGMDTNHFGGEVPSS</sequence>
<dbReference type="PANTHER" id="PTHR27008:SF499">
    <property type="entry name" value="OS06G0581500 PROTEIN"/>
    <property type="match status" value="1"/>
</dbReference>
<dbReference type="Pfam" id="PF00560">
    <property type="entry name" value="LRR_1"/>
    <property type="match status" value="1"/>
</dbReference>
<dbReference type="Gene3D" id="3.80.10.10">
    <property type="entry name" value="Ribonuclease Inhibitor"/>
    <property type="match status" value="1"/>
</dbReference>
<gene>
    <name evidence="7" type="ORF">Pyn_05861</name>
</gene>
<accession>A0A314UDP7</accession>
<dbReference type="SUPFAM" id="SSF52058">
    <property type="entry name" value="L domain-like"/>
    <property type="match status" value="1"/>
</dbReference>
<dbReference type="Proteomes" id="UP000250321">
    <property type="component" value="Unassembled WGS sequence"/>
</dbReference>
<reference evidence="7 8" key="1">
    <citation type="submission" date="2018-02" db="EMBL/GenBank/DDBJ databases">
        <title>Draft genome of wild Prunus yedoensis var. nudiflora.</title>
        <authorList>
            <person name="Baek S."/>
            <person name="Kim J.-H."/>
            <person name="Choi K."/>
            <person name="Kim G.-B."/>
            <person name="Cho A."/>
            <person name="Jang H."/>
            <person name="Shin C.-H."/>
            <person name="Yu H.-J."/>
            <person name="Mun J.-H."/>
        </authorList>
    </citation>
    <scope>NUCLEOTIDE SEQUENCE [LARGE SCALE GENOMIC DNA]</scope>
    <source>
        <strain evidence="8">cv. Jeju island</strain>
        <tissue evidence="7">Leaf</tissue>
    </source>
</reference>
<evidence type="ECO:0000256" key="3">
    <source>
        <dbReference type="ARBA" id="ARBA00022692"/>
    </source>
</evidence>
<evidence type="ECO:0000256" key="6">
    <source>
        <dbReference type="ARBA" id="ARBA00023136"/>
    </source>
</evidence>
<keyword evidence="2" id="KW-0433">Leucine-rich repeat</keyword>
<dbReference type="InterPro" id="IPR032675">
    <property type="entry name" value="LRR_dom_sf"/>
</dbReference>
<dbReference type="EMBL" id="PJQY01003655">
    <property type="protein sequence ID" value="PQM35625.1"/>
    <property type="molecule type" value="Genomic_DNA"/>
</dbReference>
<dbReference type="AlphaFoldDB" id="A0A314UDP7"/>
<keyword evidence="6" id="KW-0472">Membrane</keyword>
<dbReference type="OrthoDB" id="687555at2759"/>
<proteinExistence type="predicted"/>
<evidence type="ECO:0000256" key="5">
    <source>
        <dbReference type="ARBA" id="ARBA00022989"/>
    </source>
</evidence>
<protein>
    <submittedName>
        <fullName evidence="7">F-box/LRR-repeat protein</fullName>
    </submittedName>
</protein>
<name>A0A314UDP7_PRUYE</name>
<evidence type="ECO:0000313" key="8">
    <source>
        <dbReference type="Proteomes" id="UP000250321"/>
    </source>
</evidence>
<dbReference type="InterPro" id="IPR051809">
    <property type="entry name" value="Plant_receptor-like_S/T_kinase"/>
</dbReference>
<evidence type="ECO:0000256" key="2">
    <source>
        <dbReference type="ARBA" id="ARBA00022614"/>
    </source>
</evidence>
<keyword evidence="4" id="KW-0677">Repeat</keyword>